<evidence type="ECO:0000256" key="20">
    <source>
        <dbReference type="PIRSR" id="PIRSR000732-3"/>
    </source>
</evidence>
<dbReference type="Pfam" id="PF02896">
    <property type="entry name" value="PEP-utilizers_C"/>
    <property type="match status" value="1"/>
</dbReference>
<feature type="coiled-coil region" evidence="21">
    <location>
        <begin position="34"/>
        <end position="61"/>
    </location>
</feature>
<evidence type="ECO:0000256" key="21">
    <source>
        <dbReference type="SAM" id="Coils"/>
    </source>
</evidence>
<evidence type="ECO:0000259" key="22">
    <source>
        <dbReference type="Pfam" id="PF00391"/>
    </source>
</evidence>
<dbReference type="Proteomes" id="UP000254792">
    <property type="component" value="Chromosome"/>
</dbReference>
<keyword evidence="25" id="KW-0670">Pyruvate</keyword>
<dbReference type="Gene3D" id="3.50.30.10">
    <property type="entry name" value="Phosphohistidine domain"/>
    <property type="match status" value="1"/>
</dbReference>
<proteinExistence type="inferred from homology"/>
<dbReference type="InterPro" id="IPR023151">
    <property type="entry name" value="PEP_util_CS"/>
</dbReference>
<organism evidence="25 26">
    <name type="scientific">Spiroplasma alleghenense</name>
    <dbReference type="NCBI Taxonomy" id="216931"/>
    <lineage>
        <taxon>Bacteria</taxon>
        <taxon>Bacillati</taxon>
        <taxon>Mycoplasmatota</taxon>
        <taxon>Mollicutes</taxon>
        <taxon>Entomoplasmatales</taxon>
        <taxon>Spiroplasmataceae</taxon>
        <taxon>Spiroplasma</taxon>
    </lineage>
</organism>
<evidence type="ECO:0000313" key="26">
    <source>
        <dbReference type="Proteomes" id="UP000254792"/>
    </source>
</evidence>
<dbReference type="InterPro" id="IPR050499">
    <property type="entry name" value="PEP-utilizing_PTS_enzyme"/>
</dbReference>
<dbReference type="GO" id="GO:0009401">
    <property type="term" value="P:phosphoenolpyruvate-dependent sugar phosphotransferase system"/>
    <property type="evidence" value="ECO:0007669"/>
    <property type="project" value="UniProtKB-KW"/>
</dbReference>
<dbReference type="Pfam" id="PF05524">
    <property type="entry name" value="PEP-utilisers_N"/>
    <property type="match status" value="1"/>
</dbReference>
<evidence type="ECO:0000256" key="1">
    <source>
        <dbReference type="ARBA" id="ARBA00000683"/>
    </source>
</evidence>
<dbReference type="EC" id="2.7.3.9" evidence="6 17"/>
<keyword evidence="10 17" id="KW-0762">Sugar transport</keyword>
<evidence type="ECO:0000259" key="23">
    <source>
        <dbReference type="Pfam" id="PF02896"/>
    </source>
</evidence>
<dbReference type="KEGG" id="salx:SALLE_v1c01040"/>
<dbReference type="InterPro" id="IPR008279">
    <property type="entry name" value="PEP-util_enz_mobile_dom"/>
</dbReference>
<dbReference type="GO" id="GO:0046872">
    <property type="term" value="F:metal ion binding"/>
    <property type="evidence" value="ECO:0007669"/>
    <property type="project" value="UniProtKB-KW"/>
</dbReference>
<accession>A0A345Z2F1</accession>
<evidence type="ECO:0000256" key="8">
    <source>
        <dbReference type="ARBA" id="ARBA00022448"/>
    </source>
</evidence>
<dbReference type="FunFam" id="3.20.20.60:FF:000007">
    <property type="entry name" value="Phosphoenolpyruvate-protein phosphotransferase"/>
    <property type="match status" value="1"/>
</dbReference>
<dbReference type="Gene3D" id="1.10.274.10">
    <property type="entry name" value="PtsI, HPr-binding domain"/>
    <property type="match status" value="1"/>
</dbReference>
<evidence type="ECO:0000256" key="9">
    <source>
        <dbReference type="ARBA" id="ARBA00022490"/>
    </source>
</evidence>
<comment type="catalytic activity">
    <reaction evidence="1 17">
        <text>L-histidyl-[protein] + phosphoenolpyruvate = N(pros)-phospho-L-histidyl-[protein] + pyruvate</text>
        <dbReference type="Rhea" id="RHEA:23880"/>
        <dbReference type="Rhea" id="RHEA-COMP:9745"/>
        <dbReference type="Rhea" id="RHEA-COMP:9746"/>
        <dbReference type="ChEBI" id="CHEBI:15361"/>
        <dbReference type="ChEBI" id="CHEBI:29979"/>
        <dbReference type="ChEBI" id="CHEBI:58702"/>
        <dbReference type="ChEBI" id="CHEBI:64837"/>
        <dbReference type="EC" id="2.7.3.9"/>
    </reaction>
</comment>
<feature type="binding site" evidence="19">
    <location>
        <position position="296"/>
    </location>
    <ligand>
        <name>phosphoenolpyruvate</name>
        <dbReference type="ChEBI" id="CHEBI:58702"/>
    </ligand>
</feature>
<dbReference type="OrthoDB" id="9765468at2"/>
<feature type="binding site" evidence="19">
    <location>
        <position position="465"/>
    </location>
    <ligand>
        <name>phosphoenolpyruvate</name>
        <dbReference type="ChEBI" id="CHEBI:58702"/>
    </ligand>
</feature>
<feature type="active site" description="Tele-phosphohistidine intermediate" evidence="18">
    <location>
        <position position="190"/>
    </location>
</feature>
<dbReference type="PRINTS" id="PR01736">
    <property type="entry name" value="PHPHTRNFRASE"/>
</dbReference>
<evidence type="ECO:0000256" key="11">
    <source>
        <dbReference type="ARBA" id="ARBA00022679"/>
    </source>
</evidence>
<comment type="subcellular location">
    <subcellularLocation>
        <location evidence="4 17">Cytoplasm</location>
    </subcellularLocation>
</comment>
<feature type="domain" description="PEP-utilising enzyme mobile" evidence="22">
    <location>
        <begin position="154"/>
        <end position="226"/>
    </location>
</feature>
<keyword evidence="11 17" id="KW-0808">Transferase</keyword>
<evidence type="ECO:0000256" key="18">
    <source>
        <dbReference type="PIRSR" id="PIRSR000732-1"/>
    </source>
</evidence>
<feature type="domain" description="PEP-utilising enzyme C-terminal" evidence="23">
    <location>
        <begin position="250"/>
        <end position="541"/>
    </location>
</feature>
<keyword evidence="13 17" id="KW-0479">Metal-binding</keyword>
<dbReference type="SUPFAM" id="SSF52009">
    <property type="entry name" value="Phosphohistidine domain"/>
    <property type="match status" value="1"/>
</dbReference>
<dbReference type="PANTHER" id="PTHR46244:SF3">
    <property type="entry name" value="PHOSPHOENOLPYRUVATE-PROTEIN PHOSPHOTRANSFERASE"/>
    <property type="match status" value="1"/>
</dbReference>
<dbReference type="GO" id="GO:0005737">
    <property type="term" value="C:cytoplasm"/>
    <property type="evidence" value="ECO:0007669"/>
    <property type="project" value="UniProtKB-SubCell"/>
</dbReference>
<comment type="function">
    <text evidence="3 17">General (non sugar-specific) component of the phosphoenolpyruvate-dependent sugar phosphotransferase system (sugar PTS). This major carbohydrate active-transport system catalyzes the phosphorylation of incoming sugar substrates concomitantly with their translocation across the cell membrane. Enzyme I transfers the phosphoryl group from phosphoenolpyruvate (PEP) to the phosphoryl carrier protein (HPr).</text>
</comment>
<dbReference type="InterPro" id="IPR024692">
    <property type="entry name" value="PTS_EI"/>
</dbReference>
<reference evidence="25 26" key="1">
    <citation type="submission" date="2018-07" db="EMBL/GenBank/DDBJ databases">
        <title>Complete genome sequence of Spiroplasma alleghenense PLHS-1 (ATCC 51752).</title>
        <authorList>
            <person name="Chou L."/>
            <person name="Lee T.-Y."/>
            <person name="Tsai Y.-M."/>
            <person name="Kuo C.-H."/>
        </authorList>
    </citation>
    <scope>NUCLEOTIDE SEQUENCE [LARGE SCALE GENOMIC DNA]</scope>
    <source>
        <strain evidence="25 26">PLHS-1</strain>
    </source>
</reference>
<keyword evidence="26" id="KW-1185">Reference proteome</keyword>
<dbReference type="InterPro" id="IPR036618">
    <property type="entry name" value="PtsI_HPr-bd_sf"/>
</dbReference>
<dbReference type="SUPFAM" id="SSF51621">
    <property type="entry name" value="Phosphoenolpyruvate/pyruvate domain"/>
    <property type="match status" value="1"/>
</dbReference>
<evidence type="ECO:0000256" key="13">
    <source>
        <dbReference type="ARBA" id="ARBA00022723"/>
    </source>
</evidence>
<keyword evidence="9 17" id="KW-0963">Cytoplasm</keyword>
<comment type="similarity">
    <text evidence="5 17">Belongs to the PEP-utilizing enzyme family.</text>
</comment>
<evidence type="ECO:0000256" key="2">
    <source>
        <dbReference type="ARBA" id="ARBA00001946"/>
    </source>
</evidence>
<feature type="binding site" evidence="19">
    <location>
        <position position="332"/>
    </location>
    <ligand>
        <name>phosphoenolpyruvate</name>
        <dbReference type="ChEBI" id="CHEBI:58702"/>
    </ligand>
</feature>
<dbReference type="RefSeq" id="WP_115557709.1">
    <property type="nucleotide sequence ID" value="NZ_CP031376.1"/>
</dbReference>
<keyword evidence="21" id="KW-0175">Coiled coil</keyword>
<feature type="binding site" evidence="20">
    <location>
        <position position="431"/>
    </location>
    <ligand>
        <name>Mg(2+)</name>
        <dbReference type="ChEBI" id="CHEBI:18420"/>
    </ligand>
</feature>
<evidence type="ECO:0000256" key="16">
    <source>
        <dbReference type="ARBA" id="ARBA00033235"/>
    </source>
</evidence>
<evidence type="ECO:0000313" key="25">
    <source>
        <dbReference type="EMBL" id="AXK50780.1"/>
    </source>
</evidence>
<protein>
    <recommendedName>
        <fullName evidence="7 17">Phosphoenolpyruvate-protein phosphotransferase</fullName>
        <ecNumber evidence="6 17">2.7.3.9</ecNumber>
    </recommendedName>
    <alternativeName>
        <fullName evidence="16 17">Phosphotransferase system, enzyme I</fullName>
    </alternativeName>
</protein>
<dbReference type="GO" id="GO:0008965">
    <property type="term" value="F:phosphoenolpyruvate-protein phosphotransferase activity"/>
    <property type="evidence" value="ECO:0007669"/>
    <property type="project" value="UniProtKB-EC"/>
</dbReference>
<comment type="cofactor">
    <cofactor evidence="2 17 20">
        <name>Mg(2+)</name>
        <dbReference type="ChEBI" id="CHEBI:18420"/>
    </cofactor>
</comment>
<dbReference type="Pfam" id="PF00391">
    <property type="entry name" value="PEP-utilizers"/>
    <property type="match status" value="1"/>
</dbReference>
<evidence type="ECO:0000259" key="24">
    <source>
        <dbReference type="Pfam" id="PF05524"/>
    </source>
</evidence>
<evidence type="ECO:0000256" key="5">
    <source>
        <dbReference type="ARBA" id="ARBA00007837"/>
    </source>
</evidence>
<dbReference type="PANTHER" id="PTHR46244">
    <property type="entry name" value="PHOSPHOENOLPYRUVATE-PROTEIN PHOSPHOTRANSFERASE"/>
    <property type="match status" value="1"/>
</dbReference>
<sequence length="574" mass="63618">MSKKLTGIGASDGIAIAKTYLLVEDHIKVTDSKAKDVEKELKLIESSLAKAKADLSNLQKIAMEKLGPEKAAIFEAHEQILEDPAMSDEWNQIVKNEGLNAAFAVKSVADKYSAMFLAMDDDYFKERAADVKDVTERLIRYILGMPVLDLATINEEVIIVADDLTPSQTAQLNPKFVKGFATNIGGRTSHAAIMARSLEIPAVLGLKNITSTVKSGEIIAIDGESGELEIAPAKVAEWKEKSENFLKFKKELESFKDKKTVTKDGYDKFILEGNIGSPKDVEGVLNNGGEGIGLFRSEFLYMDNDHFPTEEEQFVAYKKVVEDMKGHVTIIRTLDIGGDKKLSYFKFPEEMNPFLGYRAIRFTLDRKDIFREQIRALLRASAFGPLGIMFPMIATIDEFKAAKQFTLDCKKELEKEGVKVGKDLQIGMMVEIPAAAVNAEKFAKHADFFSVGTNDLVQYSMAADRMSENVTYLYQPYNPSILRLLKMTIDGAHKHGKWAGMCGEMAGEPKALPLLMGLGLDAFSMSATSILRARSIMSKLDLKDTQKLAEQALDCETTDDVIKLVDELLKKAKV</sequence>
<dbReference type="InterPro" id="IPR015813">
    <property type="entry name" value="Pyrv/PenolPyrv_kinase-like_dom"/>
</dbReference>
<dbReference type="Gene3D" id="3.20.20.60">
    <property type="entry name" value="Phosphoenolpyruvate-binding domains"/>
    <property type="match status" value="1"/>
</dbReference>
<keyword evidence="14 17" id="KW-0418">Kinase</keyword>
<dbReference type="InterPro" id="IPR036637">
    <property type="entry name" value="Phosphohistidine_dom_sf"/>
</dbReference>
<keyword evidence="15 17" id="KW-0460">Magnesium</keyword>
<dbReference type="InterPro" id="IPR008731">
    <property type="entry name" value="PTS_EIN"/>
</dbReference>
<feature type="active site" description="Proton donor" evidence="18">
    <location>
        <position position="502"/>
    </location>
</feature>
<dbReference type="PIRSF" id="PIRSF000732">
    <property type="entry name" value="PTS_enzyme_I"/>
    <property type="match status" value="1"/>
</dbReference>
<dbReference type="AlphaFoldDB" id="A0A345Z2F1"/>
<dbReference type="NCBIfam" id="TIGR01417">
    <property type="entry name" value="PTS_I_fam"/>
    <property type="match status" value="1"/>
</dbReference>
<dbReference type="PROSITE" id="PS00370">
    <property type="entry name" value="PEP_ENZYMES_PHOS_SITE"/>
    <property type="match status" value="1"/>
</dbReference>
<evidence type="ECO:0000256" key="14">
    <source>
        <dbReference type="ARBA" id="ARBA00022777"/>
    </source>
</evidence>
<evidence type="ECO:0000256" key="19">
    <source>
        <dbReference type="PIRSR" id="PIRSR000732-2"/>
    </source>
</evidence>
<name>A0A345Z2F1_9MOLU</name>
<feature type="binding site" evidence="19">
    <location>
        <begin position="454"/>
        <end position="455"/>
    </location>
    <ligand>
        <name>phosphoenolpyruvate</name>
        <dbReference type="ChEBI" id="CHEBI:58702"/>
    </ligand>
</feature>
<keyword evidence="8 17" id="KW-0813">Transport</keyword>
<evidence type="ECO:0000256" key="7">
    <source>
        <dbReference type="ARBA" id="ARBA00016544"/>
    </source>
</evidence>
<evidence type="ECO:0000256" key="10">
    <source>
        <dbReference type="ARBA" id="ARBA00022597"/>
    </source>
</evidence>
<evidence type="ECO:0000256" key="12">
    <source>
        <dbReference type="ARBA" id="ARBA00022683"/>
    </source>
</evidence>
<evidence type="ECO:0000256" key="4">
    <source>
        <dbReference type="ARBA" id="ARBA00004496"/>
    </source>
</evidence>
<dbReference type="PROSITE" id="PS00742">
    <property type="entry name" value="PEP_ENZYMES_2"/>
    <property type="match status" value="1"/>
</dbReference>
<dbReference type="GO" id="GO:0016301">
    <property type="term" value="F:kinase activity"/>
    <property type="evidence" value="ECO:0007669"/>
    <property type="project" value="UniProtKB-KW"/>
</dbReference>
<dbReference type="EMBL" id="CP031376">
    <property type="protein sequence ID" value="AXK50780.1"/>
    <property type="molecule type" value="Genomic_DNA"/>
</dbReference>
<dbReference type="InterPro" id="IPR006318">
    <property type="entry name" value="PTS_EI-like"/>
</dbReference>
<feature type="domain" description="Phosphotransferase system enzyme I N-terminal" evidence="24">
    <location>
        <begin position="6"/>
        <end position="127"/>
    </location>
</feature>
<dbReference type="InterPro" id="IPR000121">
    <property type="entry name" value="PEP_util_C"/>
</dbReference>
<dbReference type="InterPro" id="IPR040442">
    <property type="entry name" value="Pyrv_kinase-like_dom_sf"/>
</dbReference>
<dbReference type="InterPro" id="IPR018274">
    <property type="entry name" value="PEP_util_AS"/>
</dbReference>
<feature type="binding site" evidence="20">
    <location>
        <position position="455"/>
    </location>
    <ligand>
        <name>Mg(2+)</name>
        <dbReference type="ChEBI" id="CHEBI:18420"/>
    </ligand>
</feature>
<keyword evidence="12 17" id="KW-0598">Phosphotransferase system</keyword>
<evidence type="ECO:0000256" key="17">
    <source>
        <dbReference type="PIRNR" id="PIRNR000732"/>
    </source>
</evidence>
<gene>
    <name evidence="25" type="primary">ptsI</name>
    <name evidence="25" type="ORF">SALLE_v1c01040</name>
</gene>
<evidence type="ECO:0000256" key="6">
    <source>
        <dbReference type="ARBA" id="ARBA00012232"/>
    </source>
</evidence>
<evidence type="ECO:0000256" key="15">
    <source>
        <dbReference type="ARBA" id="ARBA00022842"/>
    </source>
</evidence>
<dbReference type="SUPFAM" id="SSF47831">
    <property type="entry name" value="Enzyme I of the PEP:sugar phosphotransferase system HPr-binding (sub)domain"/>
    <property type="match status" value="1"/>
</dbReference>
<evidence type="ECO:0000256" key="3">
    <source>
        <dbReference type="ARBA" id="ARBA00002728"/>
    </source>
</evidence>